<dbReference type="PANTHER" id="PTHR30537:SF72">
    <property type="entry name" value="LYSR FAMILY TRANSCRIPTIONAL REGULATOR"/>
    <property type="match status" value="1"/>
</dbReference>
<name>A0A1N6HRY2_9BURK</name>
<gene>
    <name evidence="6" type="ORF">SAMN05444165_1547</name>
</gene>
<evidence type="ECO:0000256" key="2">
    <source>
        <dbReference type="ARBA" id="ARBA00023015"/>
    </source>
</evidence>
<dbReference type="Pfam" id="PF00126">
    <property type="entry name" value="HTH_1"/>
    <property type="match status" value="1"/>
</dbReference>
<dbReference type="PANTHER" id="PTHR30537">
    <property type="entry name" value="HTH-TYPE TRANSCRIPTIONAL REGULATOR"/>
    <property type="match status" value="1"/>
</dbReference>
<organism evidence="6 7">
    <name type="scientific">Paraburkholderia phenazinium</name>
    <dbReference type="NCBI Taxonomy" id="60549"/>
    <lineage>
        <taxon>Bacteria</taxon>
        <taxon>Pseudomonadati</taxon>
        <taxon>Pseudomonadota</taxon>
        <taxon>Betaproteobacteria</taxon>
        <taxon>Burkholderiales</taxon>
        <taxon>Burkholderiaceae</taxon>
        <taxon>Paraburkholderia</taxon>
    </lineage>
</organism>
<dbReference type="Proteomes" id="UP000185151">
    <property type="component" value="Unassembled WGS sequence"/>
</dbReference>
<dbReference type="SUPFAM" id="SSF53850">
    <property type="entry name" value="Periplasmic binding protein-like II"/>
    <property type="match status" value="1"/>
</dbReference>
<dbReference type="GO" id="GO:0043565">
    <property type="term" value="F:sequence-specific DNA binding"/>
    <property type="evidence" value="ECO:0007669"/>
    <property type="project" value="TreeGrafter"/>
</dbReference>
<dbReference type="InterPro" id="IPR058163">
    <property type="entry name" value="LysR-type_TF_proteobact-type"/>
</dbReference>
<evidence type="ECO:0000256" key="3">
    <source>
        <dbReference type="ARBA" id="ARBA00023125"/>
    </source>
</evidence>
<dbReference type="InterPro" id="IPR036390">
    <property type="entry name" value="WH_DNA-bd_sf"/>
</dbReference>
<dbReference type="FunFam" id="3.40.190.290:FF:000001">
    <property type="entry name" value="Transcriptional regulator, LysR family"/>
    <property type="match status" value="1"/>
</dbReference>
<dbReference type="CDD" id="cd08472">
    <property type="entry name" value="PBP2_CrgA_like_3"/>
    <property type="match status" value="1"/>
</dbReference>
<dbReference type="Gene3D" id="3.40.190.290">
    <property type="match status" value="1"/>
</dbReference>
<protein>
    <submittedName>
        <fullName evidence="6">LysR family transcriptional regulator, regulator for bpeEF and oprC</fullName>
    </submittedName>
</protein>
<keyword evidence="7" id="KW-1185">Reference proteome</keyword>
<evidence type="ECO:0000313" key="7">
    <source>
        <dbReference type="Proteomes" id="UP000185151"/>
    </source>
</evidence>
<feature type="domain" description="HTH lysR-type" evidence="5">
    <location>
        <begin position="1"/>
        <end position="59"/>
    </location>
</feature>
<evidence type="ECO:0000313" key="6">
    <source>
        <dbReference type="EMBL" id="SIO22574.1"/>
    </source>
</evidence>
<keyword evidence="3" id="KW-0238">DNA-binding</keyword>
<dbReference type="FunFam" id="1.10.10.10:FF:000001">
    <property type="entry name" value="LysR family transcriptional regulator"/>
    <property type="match status" value="1"/>
</dbReference>
<dbReference type="PROSITE" id="PS50931">
    <property type="entry name" value="HTH_LYSR"/>
    <property type="match status" value="1"/>
</dbReference>
<dbReference type="AlphaFoldDB" id="A0A1N6HRY2"/>
<dbReference type="InterPro" id="IPR036388">
    <property type="entry name" value="WH-like_DNA-bd_sf"/>
</dbReference>
<comment type="similarity">
    <text evidence="1">Belongs to the LysR transcriptional regulatory family.</text>
</comment>
<keyword evidence="2" id="KW-0805">Transcription regulation</keyword>
<dbReference type="Gene3D" id="1.10.10.10">
    <property type="entry name" value="Winged helix-like DNA-binding domain superfamily/Winged helix DNA-binding domain"/>
    <property type="match status" value="1"/>
</dbReference>
<dbReference type="GO" id="GO:0006351">
    <property type="term" value="P:DNA-templated transcription"/>
    <property type="evidence" value="ECO:0007669"/>
    <property type="project" value="TreeGrafter"/>
</dbReference>
<keyword evidence="4" id="KW-0804">Transcription</keyword>
<accession>A0A1N6HRY2</accession>
<dbReference type="InterPro" id="IPR000847">
    <property type="entry name" value="LysR_HTH_N"/>
</dbReference>
<dbReference type="GO" id="GO:0003700">
    <property type="term" value="F:DNA-binding transcription factor activity"/>
    <property type="evidence" value="ECO:0007669"/>
    <property type="project" value="InterPro"/>
</dbReference>
<evidence type="ECO:0000256" key="1">
    <source>
        <dbReference type="ARBA" id="ARBA00009437"/>
    </source>
</evidence>
<proteinExistence type="inferred from homology"/>
<dbReference type="EMBL" id="FSRU01000001">
    <property type="protein sequence ID" value="SIO22574.1"/>
    <property type="molecule type" value="Genomic_DNA"/>
</dbReference>
<evidence type="ECO:0000259" key="5">
    <source>
        <dbReference type="PROSITE" id="PS50931"/>
    </source>
</evidence>
<dbReference type="SUPFAM" id="SSF46785">
    <property type="entry name" value="Winged helix' DNA-binding domain"/>
    <property type="match status" value="1"/>
</dbReference>
<dbReference type="OrthoDB" id="9076738at2"/>
<sequence length="344" mass="37925">MDRLQAMKVFTRVVETNSFSRAADTLDLPRASVTTIIQNLEAHLKVRLLQRTTRRLSLTPDGAAYYERCVRILADIEETESSLSHARRAPRGRLRVDMPSALGKLVVMPKIDEFHERYPDIELMVGFGDKPVDLIQEGVDCVIRIGTLQDSSLVARRIGVFQRVTVASPLYLEQHGTPETIEALQDHVAVNYFMSRTGRVVDLTFGVDDQTVEVKMRGNIAVNDAEAYVASGLKGVGLLQAPRFMALPHLRSGELVEVLSQWKPSPLPISAVYPHNRHLSPTVRVFVDWVAELFGRCPLFSGQEDAEQRCLPTMAPAAVPASAPAIRRSAPAPAVSVDNAALAV</sequence>
<dbReference type="InterPro" id="IPR005119">
    <property type="entry name" value="LysR_subst-bd"/>
</dbReference>
<evidence type="ECO:0000256" key="4">
    <source>
        <dbReference type="ARBA" id="ARBA00023163"/>
    </source>
</evidence>
<dbReference type="Pfam" id="PF03466">
    <property type="entry name" value="LysR_substrate"/>
    <property type="match status" value="1"/>
</dbReference>
<reference evidence="6 7" key="1">
    <citation type="submission" date="2016-11" db="EMBL/GenBank/DDBJ databases">
        <authorList>
            <person name="Jaros S."/>
            <person name="Januszkiewicz K."/>
            <person name="Wedrychowicz H."/>
        </authorList>
    </citation>
    <scope>NUCLEOTIDE SEQUENCE [LARGE SCALE GENOMIC DNA]</scope>
    <source>
        <strain evidence="6 7">GAS95</strain>
    </source>
</reference>